<feature type="transmembrane region" description="Helical" evidence="8">
    <location>
        <begin position="37"/>
        <end position="54"/>
    </location>
</feature>
<dbReference type="PANTHER" id="PTHR30443">
    <property type="entry name" value="INNER MEMBRANE PROTEIN"/>
    <property type="match status" value="1"/>
</dbReference>
<dbReference type="InterPro" id="IPR000917">
    <property type="entry name" value="Sulfatase_N"/>
</dbReference>
<keyword evidence="11" id="KW-1185">Reference proteome</keyword>
<dbReference type="Pfam" id="PF00884">
    <property type="entry name" value="Sulfatase"/>
    <property type="match status" value="1"/>
</dbReference>
<dbReference type="RefSeq" id="WP_115314513.1">
    <property type="nucleotide sequence ID" value="NZ_LWIF01000001.1"/>
</dbReference>
<feature type="transmembrane region" description="Helical" evidence="8">
    <location>
        <begin position="142"/>
        <end position="160"/>
    </location>
</feature>
<evidence type="ECO:0000256" key="5">
    <source>
        <dbReference type="ARBA" id="ARBA00022989"/>
    </source>
</evidence>
<dbReference type="AlphaFoldDB" id="A0A379C8I9"/>
<comment type="subcellular location">
    <subcellularLocation>
        <location evidence="1">Cell membrane</location>
        <topology evidence="1">Multi-pass membrane protein</topology>
    </subcellularLocation>
</comment>
<evidence type="ECO:0000256" key="7">
    <source>
        <dbReference type="ARBA" id="ARBA00038481"/>
    </source>
</evidence>
<evidence type="ECO:0000256" key="2">
    <source>
        <dbReference type="ARBA" id="ARBA00022475"/>
    </source>
</evidence>
<keyword evidence="3 10" id="KW-0808">Transferase</keyword>
<dbReference type="Gene3D" id="3.40.720.10">
    <property type="entry name" value="Alkaline Phosphatase, subunit A"/>
    <property type="match status" value="1"/>
</dbReference>
<evidence type="ECO:0000256" key="4">
    <source>
        <dbReference type="ARBA" id="ARBA00022692"/>
    </source>
</evidence>
<dbReference type="GO" id="GO:0009244">
    <property type="term" value="P:lipopolysaccharide core region biosynthetic process"/>
    <property type="evidence" value="ECO:0007669"/>
    <property type="project" value="TreeGrafter"/>
</dbReference>
<dbReference type="InterPro" id="IPR040423">
    <property type="entry name" value="PEA_transferase"/>
</dbReference>
<keyword evidence="4 8" id="KW-0812">Transmembrane</keyword>
<evidence type="ECO:0000256" key="3">
    <source>
        <dbReference type="ARBA" id="ARBA00022679"/>
    </source>
</evidence>
<feature type="transmembrane region" description="Helical" evidence="8">
    <location>
        <begin position="12"/>
        <end position="31"/>
    </location>
</feature>
<dbReference type="CDD" id="cd16017">
    <property type="entry name" value="LptA"/>
    <property type="match status" value="1"/>
</dbReference>
<dbReference type="SUPFAM" id="SSF53649">
    <property type="entry name" value="Alkaline phosphatase-like"/>
    <property type="match status" value="1"/>
</dbReference>
<feature type="transmembrane region" description="Helical" evidence="8">
    <location>
        <begin position="61"/>
        <end position="80"/>
    </location>
</feature>
<feature type="domain" description="Sulfatase N-terminal" evidence="9">
    <location>
        <begin position="226"/>
        <end position="496"/>
    </location>
</feature>
<sequence length="543" mass="62998">MSSKLSKIITYLNQRIFYIWLLLFAFFSTLISPENSLPYAIFSTFILYHLIYTMSEKLFTAVILFLTITLCLYYPIYAYYGELNSGIVAAFFETNVSESFDFLQKISIDDLIIPFLFVFSCIILMRLKKFHQKSPINKQQKILNIVLSGVFIFSLVYIPTKYYLEGAKDEEDERKWTLANSPVNVVSFYANIHDSIREYFDEKQELESMLTKPNPWQVESVSPKYQNYVLIIGESARRDYFSAFGFHLPTTPFLDTSKGYFNAGYVSSAPATYHSLLKSLYFKKGKTLNYAYNIVSLAKAANIETSWLSNQGSIGRYDTMASRVGVSADFSYFTKKGGFNTKSVDDMQLLDELALKLNTPPKSGTKSRLFVLHVMGSHRNFCDRVTEEERKLTFINKEISCYVNSILKTDTLIRKTVDLLKEKNQSYSVIYFSDHGLNHINKDKKESIHLDYDSKFESNYEVPFVKISSDDTKRIFVNTKRSAFNFIYGFSEWLGVKTKELDPNYHFFSDKEDEKIKIFNFHKTIDFNTLEKDKVSSLLDKKE</sequence>
<keyword evidence="5 8" id="KW-1133">Transmembrane helix</keyword>
<dbReference type="InterPro" id="IPR017850">
    <property type="entry name" value="Alkaline_phosphatase_core_sf"/>
</dbReference>
<name>A0A379C8I9_9PAST</name>
<evidence type="ECO:0000259" key="9">
    <source>
        <dbReference type="Pfam" id="PF00884"/>
    </source>
</evidence>
<keyword evidence="2" id="KW-1003">Cell membrane</keyword>
<dbReference type="EC" id="2.7.-.-" evidence="10"/>
<dbReference type="EMBL" id="UGTA01000001">
    <property type="protein sequence ID" value="SUB58075.1"/>
    <property type="molecule type" value="Genomic_DNA"/>
</dbReference>
<dbReference type="PANTHER" id="PTHR30443:SF4">
    <property type="entry name" value="PHOSPHOETHANOLAMINE TRANSFERASE OPGE-RELATED"/>
    <property type="match status" value="1"/>
</dbReference>
<proteinExistence type="inferred from homology"/>
<dbReference type="Proteomes" id="UP000255417">
    <property type="component" value="Unassembled WGS sequence"/>
</dbReference>
<accession>A0A379C8I9</accession>
<evidence type="ECO:0000256" key="8">
    <source>
        <dbReference type="SAM" id="Phobius"/>
    </source>
</evidence>
<dbReference type="GO" id="GO:0016776">
    <property type="term" value="F:phosphotransferase activity, phosphate group as acceptor"/>
    <property type="evidence" value="ECO:0007669"/>
    <property type="project" value="TreeGrafter"/>
</dbReference>
<evidence type="ECO:0000256" key="6">
    <source>
        <dbReference type="ARBA" id="ARBA00023136"/>
    </source>
</evidence>
<gene>
    <name evidence="10" type="primary">ybiP</name>
    <name evidence="10" type="ORF">NCTC12872_00018</name>
</gene>
<evidence type="ECO:0000256" key="1">
    <source>
        <dbReference type="ARBA" id="ARBA00004651"/>
    </source>
</evidence>
<evidence type="ECO:0000313" key="11">
    <source>
        <dbReference type="Proteomes" id="UP000255417"/>
    </source>
</evidence>
<dbReference type="OrthoDB" id="9786870at2"/>
<comment type="similarity">
    <text evidence="7">Belongs to the phosphoethanolamine transferase family.</text>
</comment>
<evidence type="ECO:0000313" key="10">
    <source>
        <dbReference type="EMBL" id="SUB58075.1"/>
    </source>
</evidence>
<keyword evidence="6 8" id="KW-0472">Membrane</keyword>
<dbReference type="GO" id="GO:0005886">
    <property type="term" value="C:plasma membrane"/>
    <property type="evidence" value="ECO:0007669"/>
    <property type="project" value="UniProtKB-SubCell"/>
</dbReference>
<reference evidence="10 11" key="1">
    <citation type="submission" date="2018-06" db="EMBL/GenBank/DDBJ databases">
        <authorList>
            <consortium name="Pathogen Informatics"/>
            <person name="Doyle S."/>
        </authorList>
    </citation>
    <scope>NUCLEOTIDE SEQUENCE [LARGE SCALE GENOMIC DNA]</scope>
    <source>
        <strain evidence="10 11">NCTC12872</strain>
    </source>
</reference>
<dbReference type="InterPro" id="IPR058130">
    <property type="entry name" value="PEA_transf_C"/>
</dbReference>
<feature type="transmembrane region" description="Helical" evidence="8">
    <location>
        <begin position="111"/>
        <end position="130"/>
    </location>
</feature>
<organism evidence="10 11">
    <name type="scientific">Phocoenobacter uteri</name>
    <dbReference type="NCBI Taxonomy" id="146806"/>
    <lineage>
        <taxon>Bacteria</taxon>
        <taxon>Pseudomonadati</taxon>
        <taxon>Pseudomonadota</taxon>
        <taxon>Gammaproteobacteria</taxon>
        <taxon>Pasteurellales</taxon>
        <taxon>Pasteurellaceae</taxon>
        <taxon>Phocoenobacter</taxon>
    </lineage>
</organism>
<protein>
    <submittedName>
        <fullName evidence="10">Phosphoethanolamine transferase ybiP</fullName>
        <ecNumber evidence="10">2.7.-.-</ecNumber>
    </submittedName>
</protein>